<dbReference type="InterPro" id="IPR016288">
    <property type="entry name" value="Beta_cellobiohydrolase"/>
</dbReference>
<keyword evidence="2 11" id="KW-0378">Hydrolase</keyword>
<organism evidence="12 13">
    <name type="scientific">Paraphoma chrysanthemicola</name>
    <dbReference type="NCBI Taxonomy" id="798071"/>
    <lineage>
        <taxon>Eukaryota</taxon>
        <taxon>Fungi</taxon>
        <taxon>Dikarya</taxon>
        <taxon>Ascomycota</taxon>
        <taxon>Pezizomycotina</taxon>
        <taxon>Dothideomycetes</taxon>
        <taxon>Pleosporomycetidae</taxon>
        <taxon>Pleosporales</taxon>
        <taxon>Pleosporineae</taxon>
        <taxon>Phaeosphaeriaceae</taxon>
        <taxon>Paraphoma</taxon>
    </lineage>
</organism>
<proteinExistence type="inferred from homology"/>
<feature type="binding site" evidence="8">
    <location>
        <position position="223"/>
    </location>
    <ligand>
        <name>substrate</name>
    </ligand>
</feature>
<accession>A0A8K0VY25</accession>
<feature type="binding site" evidence="8">
    <location>
        <position position="355"/>
    </location>
    <ligand>
        <name>substrate</name>
    </ligand>
</feature>
<feature type="binding site" evidence="8">
    <location>
        <position position="90"/>
    </location>
    <ligand>
        <name>substrate</name>
    </ligand>
</feature>
<feature type="active site" description="Proton donor" evidence="7 10">
    <location>
        <position position="175"/>
    </location>
</feature>
<evidence type="ECO:0000313" key="13">
    <source>
        <dbReference type="Proteomes" id="UP000813461"/>
    </source>
</evidence>
<dbReference type="Pfam" id="PF01341">
    <property type="entry name" value="Glyco_hydro_6"/>
    <property type="match status" value="1"/>
</dbReference>
<dbReference type="SUPFAM" id="SSF51989">
    <property type="entry name" value="Glycosyl hydrolases family 6, cellulases"/>
    <property type="match status" value="1"/>
</dbReference>
<dbReference type="FunFam" id="3.20.20.40:FF:000001">
    <property type="entry name" value="Glucanase"/>
    <property type="match status" value="1"/>
</dbReference>
<keyword evidence="4 11" id="KW-0119">Carbohydrate metabolism</keyword>
<reference evidence="12" key="1">
    <citation type="journal article" date="2021" name="Nat. Commun.">
        <title>Genetic determinants of endophytism in the Arabidopsis root mycobiome.</title>
        <authorList>
            <person name="Mesny F."/>
            <person name="Miyauchi S."/>
            <person name="Thiergart T."/>
            <person name="Pickel B."/>
            <person name="Atanasova L."/>
            <person name="Karlsson M."/>
            <person name="Huettel B."/>
            <person name="Barry K.W."/>
            <person name="Haridas S."/>
            <person name="Chen C."/>
            <person name="Bauer D."/>
            <person name="Andreopoulos W."/>
            <person name="Pangilinan J."/>
            <person name="LaButti K."/>
            <person name="Riley R."/>
            <person name="Lipzen A."/>
            <person name="Clum A."/>
            <person name="Drula E."/>
            <person name="Henrissat B."/>
            <person name="Kohler A."/>
            <person name="Grigoriev I.V."/>
            <person name="Martin F.M."/>
            <person name="Hacquard S."/>
        </authorList>
    </citation>
    <scope>NUCLEOTIDE SEQUENCE</scope>
    <source>
        <strain evidence="12">MPI-SDFR-AT-0120</strain>
    </source>
</reference>
<evidence type="ECO:0000256" key="3">
    <source>
        <dbReference type="ARBA" id="ARBA00023001"/>
    </source>
</evidence>
<evidence type="ECO:0000256" key="6">
    <source>
        <dbReference type="ARBA" id="ARBA00023326"/>
    </source>
</evidence>
<feature type="active site" description="Proton acceptor" evidence="7">
    <location>
        <position position="357"/>
    </location>
</feature>
<dbReference type="GO" id="GO:0030245">
    <property type="term" value="P:cellulose catabolic process"/>
    <property type="evidence" value="ECO:0007669"/>
    <property type="project" value="UniProtKB-KW"/>
</dbReference>
<evidence type="ECO:0000256" key="7">
    <source>
        <dbReference type="PIRSR" id="PIRSR001100-1"/>
    </source>
</evidence>
<feature type="binding site" evidence="8">
    <location>
        <position position="351"/>
    </location>
    <ligand>
        <name>substrate</name>
    </ligand>
</feature>
<dbReference type="InterPro" id="IPR036434">
    <property type="entry name" value="Beta_cellobiohydrolase_sf"/>
</dbReference>
<comment type="caution">
    <text evidence="12">The sequence shown here is derived from an EMBL/GenBank/DDBJ whole genome shotgun (WGS) entry which is preliminary data.</text>
</comment>
<dbReference type="EMBL" id="JAGMVJ010000009">
    <property type="protein sequence ID" value="KAH7087387.1"/>
    <property type="molecule type" value="Genomic_DNA"/>
</dbReference>
<comment type="similarity">
    <text evidence="11">Belongs to the glycosyl hydrolase family 6.</text>
</comment>
<keyword evidence="1 11" id="KW-0732">Signal</keyword>
<dbReference type="PIRSF" id="PIRSF001100">
    <property type="entry name" value="Beta_cellobiohydrolase"/>
    <property type="match status" value="1"/>
</dbReference>
<feature type="binding site" evidence="8">
    <location>
        <position position="94"/>
    </location>
    <ligand>
        <name>substrate</name>
    </ligand>
</feature>
<dbReference type="PANTHER" id="PTHR34876">
    <property type="match status" value="1"/>
</dbReference>
<dbReference type="PANTHER" id="PTHR34876:SF2">
    <property type="entry name" value="GLUCANASE"/>
    <property type="match status" value="1"/>
</dbReference>
<feature type="chain" id="PRO_5035487996" description="Glucanase" evidence="11">
    <location>
        <begin position="19"/>
        <end position="402"/>
    </location>
</feature>
<evidence type="ECO:0000313" key="12">
    <source>
        <dbReference type="EMBL" id="KAH7087387.1"/>
    </source>
</evidence>
<dbReference type="PROSITE" id="PS00655">
    <property type="entry name" value="GLYCOSYL_HYDROL_F6_1"/>
    <property type="match status" value="1"/>
</dbReference>
<feature type="active site" evidence="9">
    <location>
        <position position="130"/>
    </location>
</feature>
<keyword evidence="6 11" id="KW-0624">Polysaccharide degradation</keyword>
<dbReference type="PRINTS" id="PR00733">
    <property type="entry name" value="GLHYDRLASE6"/>
</dbReference>
<protein>
    <recommendedName>
        <fullName evidence="11">Glucanase</fullName>
        <ecNumber evidence="11">3.2.1.-</ecNumber>
    </recommendedName>
</protein>
<dbReference type="InterPro" id="IPR001524">
    <property type="entry name" value="Glyco_hydro_6_CS"/>
</dbReference>
<evidence type="ECO:0000256" key="2">
    <source>
        <dbReference type="ARBA" id="ARBA00022801"/>
    </source>
</evidence>
<sequence>MKGFFAAVLASAASSVLAAPSPVENGPITARAAAAACATPVTLTGNPFSGRKIYANKFYSSEVISAASAISDPALATAAAKVANVGTFLWIFPDTISDTRDKISVVEDGIKDVPCGEIAALVIYDLPGRDCAAKASNGELPVGSVNTYKTEYIDPIVAIFKKYPNTAIALVIEPDSLPNLVTNINLQTCKDSAAGYREGVAYALKQLNLPNIAMYIDAGHGGWLGWNDNLKPGAKELATVYKNAGSPKQVRGIATNVAGWNQWDLSPGEFSKASDAQYNKAQNEKLYIELFSPELKSAGMPGQAIVDTGRNAVSGLRQEWGNWCNINGAGFGVRPTTTTGSTLVDSFVWVKPGGESDGTSDTSANRYDSFCGKSESFKPSPEAGQWNQAYFEMLVKNAKPAF</sequence>
<dbReference type="GO" id="GO:0004553">
    <property type="term" value="F:hydrolase activity, hydrolyzing O-glycosyl compounds"/>
    <property type="evidence" value="ECO:0007669"/>
    <property type="project" value="InterPro"/>
</dbReference>
<evidence type="ECO:0000256" key="11">
    <source>
        <dbReference type="RuleBase" id="RU361186"/>
    </source>
</evidence>
<evidence type="ECO:0000256" key="5">
    <source>
        <dbReference type="ARBA" id="ARBA00023295"/>
    </source>
</evidence>
<dbReference type="AlphaFoldDB" id="A0A8K0VY25"/>
<evidence type="ECO:0000256" key="4">
    <source>
        <dbReference type="ARBA" id="ARBA00023277"/>
    </source>
</evidence>
<feature type="signal peptide" evidence="11">
    <location>
        <begin position="1"/>
        <end position="18"/>
    </location>
</feature>
<evidence type="ECO:0000256" key="10">
    <source>
        <dbReference type="PROSITE-ProRule" id="PRU10057"/>
    </source>
</evidence>
<gene>
    <name evidence="12" type="ORF">FB567DRAFT_548691</name>
</gene>
<dbReference type="Proteomes" id="UP000813461">
    <property type="component" value="Unassembled WGS sequence"/>
</dbReference>
<evidence type="ECO:0000256" key="1">
    <source>
        <dbReference type="ARBA" id="ARBA00022729"/>
    </source>
</evidence>
<name>A0A8K0VY25_9PLEO</name>
<feature type="binding site" evidence="8">
    <location>
        <position position="220"/>
    </location>
    <ligand>
        <name>substrate</name>
    </ligand>
</feature>
<feature type="binding site" evidence="8">
    <location>
        <position position="323"/>
    </location>
    <ligand>
        <name>substrate</name>
    </ligand>
</feature>
<dbReference type="OrthoDB" id="64893at2759"/>
<dbReference type="PROSITE" id="PS00656">
    <property type="entry name" value="GLYCOSYL_HYDROL_F6_2"/>
    <property type="match status" value="1"/>
</dbReference>
<evidence type="ECO:0000256" key="8">
    <source>
        <dbReference type="PIRSR" id="PIRSR001100-2"/>
    </source>
</evidence>
<evidence type="ECO:0000256" key="9">
    <source>
        <dbReference type="PROSITE-ProRule" id="PRU10056"/>
    </source>
</evidence>
<keyword evidence="3 11" id="KW-0136">Cellulose degradation</keyword>
<keyword evidence="13" id="KW-1185">Reference proteome</keyword>
<keyword evidence="5 11" id="KW-0326">Glycosidase</keyword>
<dbReference type="EC" id="3.2.1.-" evidence="11"/>
<dbReference type="Gene3D" id="3.20.20.40">
    <property type="entry name" value="1, 4-beta cellobiohydrolase"/>
    <property type="match status" value="1"/>
</dbReference>